<dbReference type="InterPro" id="IPR050640">
    <property type="entry name" value="Bact_2-comp_sensor_kinase"/>
</dbReference>
<feature type="transmembrane region" description="Helical" evidence="1">
    <location>
        <begin position="72"/>
        <end position="93"/>
    </location>
</feature>
<feature type="transmembrane region" description="Helical" evidence="1">
    <location>
        <begin position="41"/>
        <end position="60"/>
    </location>
</feature>
<dbReference type="Pfam" id="PF06580">
    <property type="entry name" value="His_kinase"/>
    <property type="match status" value="1"/>
</dbReference>
<keyword evidence="1" id="KW-0472">Membrane</keyword>
<evidence type="ECO:0000259" key="2">
    <source>
        <dbReference type="Pfam" id="PF06580"/>
    </source>
</evidence>
<evidence type="ECO:0000256" key="1">
    <source>
        <dbReference type="SAM" id="Phobius"/>
    </source>
</evidence>
<reference evidence="3 4" key="1">
    <citation type="submission" date="2016-10" db="EMBL/GenBank/DDBJ databases">
        <authorList>
            <person name="de Groot N.N."/>
        </authorList>
    </citation>
    <scope>NUCLEOTIDE SEQUENCE [LARGE SCALE GENOMIC DNA]</scope>
    <source>
        <strain evidence="3 4">DSM 6793</strain>
    </source>
</reference>
<keyword evidence="3" id="KW-0418">Kinase</keyword>
<sequence length="350" mass="39983">MSKDRAYWISQAGGWGAYGLIVATYYMYVLGDSLHFGLRELVSILLMCVFGFVITHLFRAVVKYWNWVKLPLIRLIPQVLIANIVMGAAYVTLSSISERVIGISEQLDFQWNIIFVAMSNASLIFLLWSLAYFSMYFFRNYKQEEIERLKWEGAIKDFELNKLRSQLNPHFMFNALNGIRSLVDEDPNRAKTAITQMSNILRNSLLADRAKTVTLGEELRTVNDYLNLEKLRYEERMCVATHIDEGTLGVQVPPMMIQTIVENAIKHGVSKQVSDGFIDLTTYTDKNMLVIEIRNSGNLGQPDSNSTGFGILNTRQRLELIYGVRQATFDILQEKEGVVLAKLQIPTKLQ</sequence>
<dbReference type="GO" id="GO:0000155">
    <property type="term" value="F:phosphorelay sensor kinase activity"/>
    <property type="evidence" value="ECO:0007669"/>
    <property type="project" value="InterPro"/>
</dbReference>
<gene>
    <name evidence="3" type="ORF">SAMN05421780_105193</name>
</gene>
<dbReference type="SUPFAM" id="SSF55874">
    <property type="entry name" value="ATPase domain of HSP90 chaperone/DNA topoisomerase II/histidine kinase"/>
    <property type="match status" value="1"/>
</dbReference>
<dbReference type="PANTHER" id="PTHR34220">
    <property type="entry name" value="SENSOR HISTIDINE KINASE YPDA"/>
    <property type="match status" value="1"/>
</dbReference>
<keyword evidence="3" id="KW-0808">Transferase</keyword>
<accession>A0A1I1J4S9</accession>
<proteinExistence type="predicted"/>
<keyword evidence="1" id="KW-0812">Transmembrane</keyword>
<protein>
    <submittedName>
        <fullName evidence="3">Histidine kinase</fullName>
    </submittedName>
</protein>
<dbReference type="PANTHER" id="PTHR34220:SF7">
    <property type="entry name" value="SENSOR HISTIDINE KINASE YPDA"/>
    <property type="match status" value="1"/>
</dbReference>
<dbReference type="AlphaFoldDB" id="A0A1I1J4S9"/>
<dbReference type="EMBL" id="FOLE01000005">
    <property type="protein sequence ID" value="SFC43101.1"/>
    <property type="molecule type" value="Genomic_DNA"/>
</dbReference>
<feature type="transmembrane region" description="Helical" evidence="1">
    <location>
        <begin position="12"/>
        <end position="29"/>
    </location>
</feature>
<evidence type="ECO:0000313" key="4">
    <source>
        <dbReference type="Proteomes" id="UP000199514"/>
    </source>
</evidence>
<keyword evidence="1" id="KW-1133">Transmembrane helix</keyword>
<feature type="transmembrane region" description="Helical" evidence="1">
    <location>
        <begin position="113"/>
        <end position="138"/>
    </location>
</feature>
<dbReference type="GO" id="GO:0016020">
    <property type="term" value="C:membrane"/>
    <property type="evidence" value="ECO:0007669"/>
    <property type="project" value="InterPro"/>
</dbReference>
<dbReference type="Gene3D" id="3.30.565.10">
    <property type="entry name" value="Histidine kinase-like ATPase, C-terminal domain"/>
    <property type="match status" value="1"/>
</dbReference>
<name>A0A1I1J4S9_9BACT</name>
<feature type="domain" description="Signal transduction histidine kinase internal region" evidence="2">
    <location>
        <begin position="159"/>
        <end position="236"/>
    </location>
</feature>
<dbReference type="InterPro" id="IPR036890">
    <property type="entry name" value="HATPase_C_sf"/>
</dbReference>
<dbReference type="STRING" id="927664.SAMN05421780_105193"/>
<keyword evidence="4" id="KW-1185">Reference proteome</keyword>
<evidence type="ECO:0000313" key="3">
    <source>
        <dbReference type="EMBL" id="SFC43101.1"/>
    </source>
</evidence>
<organism evidence="3 4">
    <name type="scientific">Flexibacter flexilis DSM 6793</name>
    <dbReference type="NCBI Taxonomy" id="927664"/>
    <lineage>
        <taxon>Bacteria</taxon>
        <taxon>Pseudomonadati</taxon>
        <taxon>Bacteroidota</taxon>
        <taxon>Cytophagia</taxon>
        <taxon>Cytophagales</taxon>
        <taxon>Flexibacteraceae</taxon>
        <taxon>Flexibacter</taxon>
    </lineage>
</organism>
<dbReference type="Proteomes" id="UP000199514">
    <property type="component" value="Unassembled WGS sequence"/>
</dbReference>
<dbReference type="InterPro" id="IPR010559">
    <property type="entry name" value="Sig_transdc_His_kin_internal"/>
</dbReference>